<protein>
    <submittedName>
        <fullName evidence="3">Uncharacterized protein</fullName>
    </submittedName>
</protein>
<gene>
    <name evidence="3" type="ORF">SOCE836_072670</name>
</gene>
<feature type="transmembrane region" description="Helical" evidence="2">
    <location>
        <begin position="48"/>
        <end position="65"/>
    </location>
</feature>
<keyword evidence="2" id="KW-0472">Membrane</keyword>
<feature type="transmembrane region" description="Helical" evidence="2">
    <location>
        <begin position="544"/>
        <end position="566"/>
    </location>
</feature>
<evidence type="ECO:0000313" key="4">
    <source>
        <dbReference type="Proteomes" id="UP000295497"/>
    </source>
</evidence>
<feature type="compositionally biased region" description="Basic and acidic residues" evidence="1">
    <location>
        <begin position="768"/>
        <end position="779"/>
    </location>
</feature>
<dbReference type="AlphaFoldDB" id="A0A4P2QX47"/>
<feature type="transmembrane region" description="Helical" evidence="2">
    <location>
        <begin position="626"/>
        <end position="648"/>
    </location>
</feature>
<organism evidence="3 4">
    <name type="scientific">Sorangium cellulosum</name>
    <name type="common">Polyangium cellulosum</name>
    <dbReference type="NCBI Taxonomy" id="56"/>
    <lineage>
        <taxon>Bacteria</taxon>
        <taxon>Pseudomonadati</taxon>
        <taxon>Myxococcota</taxon>
        <taxon>Polyangia</taxon>
        <taxon>Polyangiales</taxon>
        <taxon>Polyangiaceae</taxon>
        <taxon>Sorangium</taxon>
    </lineage>
</organism>
<feature type="region of interest" description="Disordered" evidence="1">
    <location>
        <begin position="765"/>
        <end position="794"/>
    </location>
</feature>
<keyword evidence="2" id="KW-1133">Transmembrane helix</keyword>
<evidence type="ECO:0000256" key="1">
    <source>
        <dbReference type="SAM" id="MobiDB-lite"/>
    </source>
</evidence>
<proteinExistence type="predicted"/>
<feature type="transmembrane region" description="Helical" evidence="2">
    <location>
        <begin position="724"/>
        <end position="750"/>
    </location>
</feature>
<feature type="transmembrane region" description="Helical" evidence="2">
    <location>
        <begin position="586"/>
        <end position="614"/>
    </location>
</feature>
<evidence type="ECO:0000313" key="3">
    <source>
        <dbReference type="EMBL" id="AUX35079.1"/>
    </source>
</evidence>
<accession>A0A4P2QX47</accession>
<sequence>MSILLQSFFATLFDEDAAAAIAFARQVNEGSLPMSLARWNKAAPPRLFWFLVVLLLLAVPSLSLAQAPAEATAAPAAGAAPAAPAAKAAAAPAHASSPPPDSWAGQLEMLSRWVDQRRGPGHCEERCYALDRLRITGAVGEGPLQFELSGGVLADGPVAVPLFGPPAHVRIEAILDDGRPASRREAAPISFENDHYYLWTAARRFVLRGTLSLDGDLTLLVAGPLNSFEADVTGGSVAEGAQLSGLSGATLHFSRDGGAAAQSAGPTVFQLSRAVRVGREIGFEYRLVLRSGTDLGVVRLPLAFGEKVLDVSGASGFRVEGEELVLPTSGRTAEVAISGTLPKVGVFSPDPRSAYEWWLFESDAEHRLTVKGDARQVDAAESPIPRTQATSRLLLVQRGQRVEVAVEPLAGVEVLAAVVREHRRTLILTERGDLVADDALTYENNGIDYLPYAPGGRPIFLATDGKAQRIMHQGAAAEEVLVPLQTGSHRIQVQSLGQAAVRPLGGSLELPMPGYSLTASEVALTVGLPERVVPLALLGGDRPVWFADAGDAVAVAIGFVAAWIAVRPGGAPSRARLRALRALGGLIMAGLWFVAPATFVAILVGIATAGAAWLVGRLFRGTSRAVAMVVLLGAGGLALLVGLFAVSAGRYRSERWNSYESAMAPAAAPRAVKGDEPSKGGGSLAPGGAVLEGVTPVALSLPDYERSVQASRELVTRERAFRPVLVYTTSSALVPLALLWLAGATVLLAAHRAPLTELYQRAAARLSRRPEDEDIDRPGGGRPQGGPRPTAPLG</sequence>
<reference evidence="3 4" key="1">
    <citation type="submission" date="2015-09" db="EMBL/GenBank/DDBJ databases">
        <title>Sorangium comparison.</title>
        <authorList>
            <person name="Zaburannyi N."/>
            <person name="Bunk B."/>
            <person name="Overmann J."/>
            <person name="Mueller R."/>
        </authorList>
    </citation>
    <scope>NUCLEOTIDE SEQUENCE [LARGE SCALE GENOMIC DNA]</scope>
    <source>
        <strain evidence="3 4">So ce836</strain>
    </source>
</reference>
<name>A0A4P2QX47_SORCE</name>
<dbReference type="Proteomes" id="UP000295497">
    <property type="component" value="Chromosome"/>
</dbReference>
<dbReference type="EMBL" id="CP012672">
    <property type="protein sequence ID" value="AUX35079.1"/>
    <property type="molecule type" value="Genomic_DNA"/>
</dbReference>
<evidence type="ECO:0000256" key="2">
    <source>
        <dbReference type="SAM" id="Phobius"/>
    </source>
</evidence>
<keyword evidence="2" id="KW-0812">Transmembrane</keyword>